<comment type="subcellular location">
    <subcellularLocation>
        <location evidence="1">Peroxisome</location>
    </subcellularLocation>
</comment>
<dbReference type="Proteomes" id="UP000673552">
    <property type="component" value="Unassembled WGS sequence"/>
</dbReference>
<evidence type="ECO:0000256" key="4">
    <source>
        <dbReference type="ARBA" id="ARBA00022832"/>
    </source>
</evidence>
<dbReference type="GO" id="GO:0070403">
    <property type="term" value="F:NAD+ binding"/>
    <property type="evidence" value="ECO:0007669"/>
    <property type="project" value="InterPro"/>
</dbReference>
<reference evidence="15" key="2">
    <citation type="journal article" date="2021" name="Sci. Data">
        <title>Chromosome-scale genome sequencing, assembly and annotation of six genomes from subfamily Leishmaniinae.</title>
        <authorList>
            <person name="Almutairi H."/>
            <person name="Urbaniak M.D."/>
            <person name="Bates M.D."/>
            <person name="Jariyapan N."/>
            <person name="Kwakye-Nuako G."/>
            <person name="Thomaz Soccol V."/>
            <person name="Al-Salem W.S."/>
            <person name="Dillon R.J."/>
            <person name="Bates P.A."/>
            <person name="Gatherer D."/>
        </authorList>
    </citation>
    <scope>NUCLEOTIDE SEQUENCE [LARGE SCALE GENOMIC DNA]</scope>
</reference>
<dbReference type="PANTHER" id="PTHR23309:SF49">
    <property type="entry name" value="PEROXISOMAL BIFUNCTIONAL ENZYME"/>
    <property type="match status" value="1"/>
</dbReference>
<dbReference type="Gene3D" id="3.40.50.720">
    <property type="entry name" value="NAD(P)-binding Rossmann-like Domain"/>
    <property type="match status" value="1"/>
</dbReference>
<dbReference type="EMBL" id="JAFEUZ010000033">
    <property type="protein sequence ID" value="KAG5469545.1"/>
    <property type="molecule type" value="Genomic_DNA"/>
</dbReference>
<dbReference type="RefSeq" id="XP_067175718.1">
    <property type="nucleotide sequence ID" value="XM_067320343.1"/>
</dbReference>
<dbReference type="InterPro" id="IPR029045">
    <property type="entry name" value="ClpP/crotonase-like_dom_sf"/>
</dbReference>
<dbReference type="GO" id="GO:0005777">
    <property type="term" value="C:peroxisome"/>
    <property type="evidence" value="ECO:0007669"/>
    <property type="project" value="UniProtKB-SubCell"/>
</dbReference>
<dbReference type="Pfam" id="PF00378">
    <property type="entry name" value="ECH_1"/>
    <property type="match status" value="1"/>
</dbReference>
<dbReference type="GO" id="GO:0016853">
    <property type="term" value="F:isomerase activity"/>
    <property type="evidence" value="ECO:0007669"/>
    <property type="project" value="UniProtKB-KW"/>
</dbReference>
<name>A0A836GPS3_9TRYP</name>
<dbReference type="InterPro" id="IPR001753">
    <property type="entry name" value="Enoyl-CoA_hydra/iso"/>
</dbReference>
<evidence type="ECO:0000256" key="10">
    <source>
        <dbReference type="ARBA" id="ARBA00023239"/>
    </source>
</evidence>
<evidence type="ECO:0008006" key="16">
    <source>
        <dbReference type="Google" id="ProtNLM"/>
    </source>
</evidence>
<keyword evidence="15" id="KW-1185">Reference proteome</keyword>
<dbReference type="InterPro" id="IPR006108">
    <property type="entry name" value="3HC_DH_C"/>
</dbReference>
<evidence type="ECO:0000256" key="11">
    <source>
        <dbReference type="ARBA" id="ARBA00023268"/>
    </source>
</evidence>
<evidence type="ECO:0000259" key="12">
    <source>
        <dbReference type="Pfam" id="PF00725"/>
    </source>
</evidence>
<keyword evidence="8" id="KW-0576">Peroxisome</keyword>
<dbReference type="GO" id="GO:0006635">
    <property type="term" value="P:fatty acid beta-oxidation"/>
    <property type="evidence" value="ECO:0007669"/>
    <property type="project" value="UniProtKB-UniPathway"/>
</dbReference>
<dbReference type="Gene3D" id="3.90.226.10">
    <property type="entry name" value="2-enoyl-CoA Hydratase, Chain A, domain 1"/>
    <property type="match status" value="1"/>
</dbReference>
<evidence type="ECO:0000256" key="1">
    <source>
        <dbReference type="ARBA" id="ARBA00004275"/>
    </source>
</evidence>
<feature type="domain" description="3-hydroxyacyl-CoA dehydrogenase C-terminal" evidence="12">
    <location>
        <begin position="840"/>
        <end position="925"/>
    </location>
</feature>
<evidence type="ECO:0000313" key="15">
    <source>
        <dbReference type="Proteomes" id="UP000673552"/>
    </source>
</evidence>
<dbReference type="SUPFAM" id="SSF52096">
    <property type="entry name" value="ClpP/crotonase"/>
    <property type="match status" value="1"/>
</dbReference>
<comment type="subunit">
    <text evidence="3">Monomer.</text>
</comment>
<keyword evidence="11" id="KW-0511">Multifunctional enzyme</keyword>
<dbReference type="GeneID" id="92512855"/>
<dbReference type="SUPFAM" id="SSF48179">
    <property type="entry name" value="6-phosphogluconate dehydrogenase C-terminal domain-like"/>
    <property type="match status" value="2"/>
</dbReference>
<dbReference type="CDD" id="cd06558">
    <property type="entry name" value="crotonase-like"/>
    <property type="match status" value="1"/>
</dbReference>
<dbReference type="Gene3D" id="1.10.1040.50">
    <property type="match status" value="2"/>
</dbReference>
<protein>
    <recommendedName>
        <fullName evidence="16">Enoyl-CoA hydratase/Enoyl-CoA isomerase/3-hydroxyacyl-CoA dehydrogenase</fullName>
    </recommendedName>
</protein>
<dbReference type="SUPFAM" id="SSF51735">
    <property type="entry name" value="NAD(P)-binding Rossmann-fold domains"/>
    <property type="match status" value="1"/>
</dbReference>
<feature type="domain" description="3-hydroxyacyl-CoA dehydrogenase C-terminal" evidence="12">
    <location>
        <begin position="602"/>
        <end position="666"/>
    </location>
</feature>
<dbReference type="UniPathway" id="UPA00659"/>
<evidence type="ECO:0000256" key="7">
    <source>
        <dbReference type="ARBA" id="ARBA00023098"/>
    </source>
</evidence>
<proteinExistence type="predicted"/>
<dbReference type="InterPro" id="IPR036291">
    <property type="entry name" value="NAD(P)-bd_dom_sf"/>
</dbReference>
<keyword evidence="6" id="KW-0520">NAD</keyword>
<keyword evidence="9" id="KW-0413">Isomerase</keyword>
<dbReference type="OrthoDB" id="2018133at2759"/>
<evidence type="ECO:0000256" key="8">
    <source>
        <dbReference type="ARBA" id="ARBA00023140"/>
    </source>
</evidence>
<evidence type="ECO:0000313" key="14">
    <source>
        <dbReference type="EMBL" id="KAG5469545.1"/>
    </source>
</evidence>
<sequence>MRRVEKLSNHLQDNDFVRVERRGVVGLIRMLSSAPPHSQVGGCVLCAPMRAQILRALRTLEADVGCLLIVLTSTSHRFFSSGIDITNFRECFVSDPTAQPPMPSLSELTSAVALCPKVCVAAIQGLCSSWGLELALAADYRICEVNAQFRFPEVRLGITPCGGGAHRLVCQVGVPQALKMLCRGCPVYAKEAYQIGLIDVPAYNAPHLWTALVGFIESHVTATGPDTPGGNETKVTTLRTLKDAQAAKALALYRRRRCPALAKCPFFLRGWSAWMEHQLRGSVPRGVQAPYQAIKAVKLAAMHSCYRSGCGGVPSAKGADGSSPTSAYAAAERALFESCLLLPEAQATQHLLRASQRTSTSWEKKWISQQRPVPGLSTPSDRSSADNAAVKHLVSAASAIDPVTVDVTERQGLKKVAVIGAGTMGTSIALMLLWQPEIEVFLVGGDAQRREVARQTIEDYLRSRVQAHRLSAHRCDDMMRRLRVTGSCLEQLPSVIADVDLVFECAPEVASIKQSIFARLDSVCKRSAILATSSSAQDVNELASVTQRPGQVLGIHFFPPANESPLVEVIRGAATAQWVVECIMHLLCRLDKYPILSASRPGYVGTRLLLAALYQAYAMLEDGCFPLQIDTALCKQFHFTRGLFELEDIMGLDVMAMARASMYAAAARVNGRTAPPPKRVGIEPSVPSAIELSNAWCLPSRHVFDIPDALIAAGALGRKTREGWYSYVTPQEATLKYRLRHPIASWLWTGSARYNQGAGQAVEPGSAAATTETAERAPAALDSSVPSAVSPSIAVPRHRYPLVSLKSLIRQHSYSTEYRTIDCSKRRRVTRRPFCEEEIFERIVFAMVNEAAKIMADGIITDAADIDCTSVYGLGFPAWKGGLCYYADRVSGIDTIVRKMEVYHRALGSEEFPAPCLALREMQAKGMTFGAMFK</sequence>
<dbReference type="KEGG" id="lmat:92512855"/>
<keyword evidence="4" id="KW-0276">Fatty acid metabolism</keyword>
<keyword evidence="10" id="KW-0456">Lyase</keyword>
<gene>
    <name evidence="14" type="ORF">LSCM1_02768</name>
</gene>
<feature type="domain" description="3-hydroxyacyl-CoA dehydrogenase NAD binding" evidence="13">
    <location>
        <begin position="415"/>
        <end position="596"/>
    </location>
</feature>
<dbReference type="InterPro" id="IPR006176">
    <property type="entry name" value="3-OHacyl-CoA_DH_NAD-bd"/>
</dbReference>
<evidence type="ECO:0000256" key="3">
    <source>
        <dbReference type="ARBA" id="ARBA00011245"/>
    </source>
</evidence>
<comment type="caution">
    <text evidence="14">The sequence shown here is derived from an EMBL/GenBank/DDBJ whole genome shotgun (WGS) entry which is preliminary data.</text>
</comment>
<evidence type="ECO:0000256" key="2">
    <source>
        <dbReference type="ARBA" id="ARBA00005005"/>
    </source>
</evidence>
<dbReference type="Pfam" id="PF02737">
    <property type="entry name" value="3HCDH_N"/>
    <property type="match status" value="1"/>
</dbReference>
<reference evidence="15" key="1">
    <citation type="journal article" date="2021" name="Microbiol. Resour. Announc.">
        <title>LGAAP: Leishmaniinae Genome Assembly and Annotation Pipeline.</title>
        <authorList>
            <person name="Almutairi H."/>
            <person name="Urbaniak M.D."/>
            <person name="Bates M.D."/>
            <person name="Jariyapan N."/>
            <person name="Kwakye-Nuako G."/>
            <person name="Thomaz-Soccol V."/>
            <person name="Al-Salem W.S."/>
            <person name="Dillon R.J."/>
            <person name="Bates P.A."/>
            <person name="Gatherer D."/>
        </authorList>
    </citation>
    <scope>NUCLEOTIDE SEQUENCE [LARGE SCALE GENOMIC DNA]</scope>
</reference>
<comment type="pathway">
    <text evidence="2">Lipid metabolism; fatty acid beta-oxidation.</text>
</comment>
<dbReference type="InterPro" id="IPR008927">
    <property type="entry name" value="6-PGluconate_DH-like_C_sf"/>
</dbReference>
<organism evidence="14 15">
    <name type="scientific">Leishmania martiniquensis</name>
    <dbReference type="NCBI Taxonomy" id="1580590"/>
    <lineage>
        <taxon>Eukaryota</taxon>
        <taxon>Discoba</taxon>
        <taxon>Euglenozoa</taxon>
        <taxon>Kinetoplastea</taxon>
        <taxon>Metakinetoplastina</taxon>
        <taxon>Trypanosomatida</taxon>
        <taxon>Trypanosomatidae</taxon>
        <taxon>Leishmaniinae</taxon>
        <taxon>Leishmania</taxon>
    </lineage>
</organism>
<keyword evidence="5" id="KW-0560">Oxidoreductase</keyword>
<evidence type="ECO:0000259" key="13">
    <source>
        <dbReference type="Pfam" id="PF02737"/>
    </source>
</evidence>
<dbReference type="GO" id="GO:0003857">
    <property type="term" value="F:(3S)-3-hydroxyacyl-CoA dehydrogenase (NAD+) activity"/>
    <property type="evidence" value="ECO:0007669"/>
    <property type="project" value="TreeGrafter"/>
</dbReference>
<accession>A0A836GPS3</accession>
<dbReference type="PANTHER" id="PTHR23309">
    <property type="entry name" value="3-HYDROXYACYL-COA DEHYROGENASE"/>
    <property type="match status" value="1"/>
</dbReference>
<keyword evidence="7" id="KW-0443">Lipid metabolism</keyword>
<dbReference type="GO" id="GO:0004300">
    <property type="term" value="F:enoyl-CoA hydratase activity"/>
    <property type="evidence" value="ECO:0007669"/>
    <property type="project" value="UniProtKB-ARBA"/>
</dbReference>
<dbReference type="AlphaFoldDB" id="A0A836GPS3"/>
<dbReference type="Pfam" id="PF00725">
    <property type="entry name" value="3HCDH"/>
    <property type="match status" value="2"/>
</dbReference>
<evidence type="ECO:0000256" key="6">
    <source>
        <dbReference type="ARBA" id="ARBA00023027"/>
    </source>
</evidence>
<evidence type="ECO:0000256" key="9">
    <source>
        <dbReference type="ARBA" id="ARBA00023235"/>
    </source>
</evidence>
<evidence type="ECO:0000256" key="5">
    <source>
        <dbReference type="ARBA" id="ARBA00023002"/>
    </source>
</evidence>